<dbReference type="Proteomes" id="UP001354709">
    <property type="component" value="Unassembled WGS sequence"/>
</dbReference>
<reference evidence="1 2" key="1">
    <citation type="submission" date="2023-11" db="EMBL/GenBank/DDBJ databases">
        <title>30 novel species of actinomycetes from the DSMZ collection.</title>
        <authorList>
            <person name="Nouioui I."/>
        </authorList>
    </citation>
    <scope>NUCLEOTIDE SEQUENCE [LARGE SCALE GENOMIC DNA]</scope>
    <source>
        <strain evidence="1 2">DSM 41524</strain>
    </source>
</reference>
<evidence type="ECO:0000313" key="2">
    <source>
        <dbReference type="Proteomes" id="UP001354709"/>
    </source>
</evidence>
<accession>A0ABU7Q2J5</accession>
<organism evidence="1 2">
    <name type="scientific">Streptomyces asiaticus subsp. ignotus</name>
    <dbReference type="NCBI Taxonomy" id="3098222"/>
    <lineage>
        <taxon>Bacteria</taxon>
        <taxon>Bacillati</taxon>
        <taxon>Actinomycetota</taxon>
        <taxon>Actinomycetes</taxon>
        <taxon>Kitasatosporales</taxon>
        <taxon>Streptomycetaceae</taxon>
        <taxon>Streptomyces</taxon>
        <taxon>Streptomyces violaceusniger group</taxon>
    </lineage>
</organism>
<comment type="caution">
    <text evidence="1">The sequence shown here is derived from an EMBL/GenBank/DDBJ whole genome shotgun (WGS) entry which is preliminary data.</text>
</comment>
<sequence length="125" mass="13310">MSVSELRASDIKRTARLVGRTAPMDRMIDRLTSGIVASVRAEYDHSVRRGGCIGNIDAEHTIDAGHAARVEGGRRQSAEATVCESLDSPGTIGSIAAARVTLEEHFPFDPFLGFAAECNPGRTAV</sequence>
<keyword evidence="2" id="KW-1185">Reference proteome</keyword>
<gene>
    <name evidence="1" type="ORF">V2J94_23905</name>
</gene>
<protein>
    <submittedName>
        <fullName evidence="1">Uncharacterized protein</fullName>
    </submittedName>
</protein>
<dbReference type="RefSeq" id="WP_330811183.1">
    <property type="nucleotide sequence ID" value="NZ_JAZBJO010000015.1"/>
</dbReference>
<evidence type="ECO:0000313" key="1">
    <source>
        <dbReference type="EMBL" id="MEE4594894.1"/>
    </source>
</evidence>
<name>A0ABU7Q2J5_9ACTN</name>
<dbReference type="EMBL" id="JAZBJO010000015">
    <property type="protein sequence ID" value="MEE4594894.1"/>
    <property type="molecule type" value="Genomic_DNA"/>
</dbReference>
<proteinExistence type="predicted"/>